<accession>A0A238ZUF1</accession>
<evidence type="ECO:0000259" key="3">
    <source>
        <dbReference type="Pfam" id="PF01408"/>
    </source>
</evidence>
<dbReference type="Proteomes" id="UP000198417">
    <property type="component" value="Unassembled WGS sequence"/>
</dbReference>
<dbReference type="PANTHER" id="PTHR43708:SF5">
    <property type="entry name" value="CONSERVED EXPRESSED OXIDOREDUCTASE (EUROFUNG)-RELATED"/>
    <property type="match status" value="1"/>
</dbReference>
<evidence type="ECO:0000256" key="1">
    <source>
        <dbReference type="ARBA" id="ARBA00010928"/>
    </source>
</evidence>
<dbReference type="InterPro" id="IPR000683">
    <property type="entry name" value="Gfo/Idh/MocA-like_OxRdtase_N"/>
</dbReference>
<gene>
    <name evidence="4" type="ORF">SAMN06265370_1414</name>
</gene>
<dbReference type="AlphaFoldDB" id="A0A238ZUF1"/>
<dbReference type="Gene3D" id="3.40.50.720">
    <property type="entry name" value="NAD(P)-binding Rossmann-like Domain"/>
    <property type="match status" value="1"/>
</dbReference>
<evidence type="ECO:0000256" key="2">
    <source>
        <dbReference type="ARBA" id="ARBA00023002"/>
    </source>
</evidence>
<proteinExistence type="inferred from homology"/>
<dbReference type="SUPFAM" id="SSF51735">
    <property type="entry name" value="NAD(P)-binding Rossmann-fold domains"/>
    <property type="match status" value="1"/>
</dbReference>
<dbReference type="RefSeq" id="WP_089274025.1">
    <property type="nucleotide sequence ID" value="NZ_FZNN01000041.1"/>
</dbReference>
<dbReference type="GO" id="GO:0016491">
    <property type="term" value="F:oxidoreductase activity"/>
    <property type="evidence" value="ECO:0007669"/>
    <property type="project" value="UniProtKB-KW"/>
</dbReference>
<evidence type="ECO:0000313" key="5">
    <source>
        <dbReference type="Proteomes" id="UP000198417"/>
    </source>
</evidence>
<reference evidence="4 5" key="1">
    <citation type="submission" date="2017-06" db="EMBL/GenBank/DDBJ databases">
        <authorList>
            <person name="Kim H.J."/>
            <person name="Triplett B.A."/>
        </authorList>
    </citation>
    <scope>NUCLEOTIDE SEQUENCE [LARGE SCALE GENOMIC DNA]</scope>
    <source>
        <strain evidence="4 5">DSM 29052</strain>
    </source>
</reference>
<keyword evidence="5" id="KW-1185">Reference proteome</keyword>
<keyword evidence="2" id="KW-0560">Oxidoreductase</keyword>
<sequence length="331" mass="36417">MKLGFVGFGAQAQENLVPCCLTLAGVEVLGICDQNPARRQDALKMLPSARVFSDAATMMDSCDLDAVVVACYPSGHYEIACQALDRRLPVFVEKPPAPSIGHLDKMIESARHSGVTTGVGMNFRYASVTKRLKALCEEQVNSVTLRHFCSKPTTPFWDHTCLLKSFLYSQSIHSLDFLINLCGTVRQVTTVGENIGERIVLTIVLTFQNGVTASLVTSNTCPHFVFDFDVIAMGSRLISSSALWSITVSEVGKAYHLDEAKRWSDSWEHSPLASGFERSGYAGQMNEFICAVREQRESEISFASVRPVYNCMAIIEEQMAQPVQALSRIAS</sequence>
<dbReference type="InterPro" id="IPR051317">
    <property type="entry name" value="Gfo/Idh/MocA_oxidoreduct"/>
</dbReference>
<dbReference type="Pfam" id="PF01408">
    <property type="entry name" value="GFO_IDH_MocA"/>
    <property type="match status" value="1"/>
</dbReference>
<evidence type="ECO:0000313" key="4">
    <source>
        <dbReference type="EMBL" id="SNR86538.1"/>
    </source>
</evidence>
<protein>
    <submittedName>
        <fullName evidence="4">Predicted dehydrogenase</fullName>
    </submittedName>
</protein>
<comment type="similarity">
    <text evidence="1">Belongs to the Gfo/Idh/MocA family.</text>
</comment>
<feature type="domain" description="Gfo/Idh/MocA-like oxidoreductase N-terminal" evidence="3">
    <location>
        <begin position="2"/>
        <end position="120"/>
    </location>
</feature>
<dbReference type="GO" id="GO:0000166">
    <property type="term" value="F:nucleotide binding"/>
    <property type="evidence" value="ECO:0007669"/>
    <property type="project" value="InterPro"/>
</dbReference>
<dbReference type="Gene3D" id="3.30.360.10">
    <property type="entry name" value="Dihydrodipicolinate Reductase, domain 2"/>
    <property type="match status" value="1"/>
</dbReference>
<dbReference type="PANTHER" id="PTHR43708">
    <property type="entry name" value="CONSERVED EXPRESSED OXIDOREDUCTASE (EUROFUNG)"/>
    <property type="match status" value="1"/>
</dbReference>
<dbReference type="EMBL" id="FZNN01000041">
    <property type="protein sequence ID" value="SNR86538.1"/>
    <property type="molecule type" value="Genomic_DNA"/>
</dbReference>
<dbReference type="InterPro" id="IPR036291">
    <property type="entry name" value="NAD(P)-bd_dom_sf"/>
</dbReference>
<name>A0A238ZUF1_9RHOB</name>
<dbReference type="SUPFAM" id="SSF55347">
    <property type="entry name" value="Glyceraldehyde-3-phosphate dehydrogenase-like, C-terminal domain"/>
    <property type="match status" value="1"/>
</dbReference>
<organism evidence="4 5">
    <name type="scientific">Puniceibacterium sediminis</name>
    <dbReference type="NCBI Taxonomy" id="1608407"/>
    <lineage>
        <taxon>Bacteria</taxon>
        <taxon>Pseudomonadati</taxon>
        <taxon>Pseudomonadota</taxon>
        <taxon>Alphaproteobacteria</taxon>
        <taxon>Rhodobacterales</taxon>
        <taxon>Paracoccaceae</taxon>
        <taxon>Puniceibacterium</taxon>
    </lineage>
</organism>
<dbReference type="OrthoDB" id="7804998at2"/>